<gene>
    <name evidence="2" type="ordered locus">Aflv_1199</name>
</gene>
<dbReference type="Pfam" id="PF18765">
    <property type="entry name" value="Polbeta"/>
    <property type="match status" value="1"/>
</dbReference>
<evidence type="ECO:0000259" key="1">
    <source>
        <dbReference type="Pfam" id="PF18765"/>
    </source>
</evidence>
<protein>
    <submittedName>
        <fullName evidence="2">Predicted nucleotidyltransferase</fullName>
    </submittedName>
</protein>
<evidence type="ECO:0000313" key="3">
    <source>
        <dbReference type="Proteomes" id="UP000000742"/>
    </source>
</evidence>
<dbReference type="Proteomes" id="UP000000742">
    <property type="component" value="Chromosome"/>
</dbReference>
<dbReference type="CDD" id="cd05403">
    <property type="entry name" value="NT_KNTase_like"/>
    <property type="match status" value="1"/>
</dbReference>
<evidence type="ECO:0000313" key="2">
    <source>
        <dbReference type="EMBL" id="ACJ33573.1"/>
    </source>
</evidence>
<dbReference type="PANTHER" id="PTHR43852">
    <property type="entry name" value="NUCLEOTIDYLTRANSFERASE"/>
    <property type="match status" value="1"/>
</dbReference>
<sequence>MGRLIVTTYGINQTVFERLMAYFQSEEEIRRVILFGSRAKGTARYNSDIDLCIDYIGKQKWKVIDAIDEIVGIYSFDVLFADSLNKEIAQQIKRDGIVIYEK</sequence>
<dbReference type="InterPro" id="IPR043519">
    <property type="entry name" value="NT_sf"/>
</dbReference>
<dbReference type="SUPFAM" id="SSF81301">
    <property type="entry name" value="Nucleotidyltransferase"/>
    <property type="match status" value="1"/>
</dbReference>
<dbReference type="PANTHER" id="PTHR43852:SF3">
    <property type="entry name" value="NUCLEOTIDYLTRANSFERASE"/>
    <property type="match status" value="1"/>
</dbReference>
<dbReference type="RefSeq" id="WP_012574824.1">
    <property type="nucleotide sequence ID" value="NC_011567.1"/>
</dbReference>
<dbReference type="Gene3D" id="3.30.460.10">
    <property type="entry name" value="Beta Polymerase, domain 2"/>
    <property type="match status" value="1"/>
</dbReference>
<keyword evidence="2" id="KW-0808">Transferase</keyword>
<dbReference type="InterPro" id="IPR052930">
    <property type="entry name" value="TA_antitoxin_MntA"/>
</dbReference>
<dbReference type="EMBL" id="CP000922">
    <property type="protein sequence ID" value="ACJ33573.1"/>
    <property type="molecule type" value="Genomic_DNA"/>
</dbReference>
<dbReference type="GO" id="GO:0016740">
    <property type="term" value="F:transferase activity"/>
    <property type="evidence" value="ECO:0007669"/>
    <property type="project" value="UniProtKB-KW"/>
</dbReference>
<reference evidence="2 3" key="1">
    <citation type="journal article" date="2008" name="Genome Biol.">
        <title>Encapsulated in silica: genome, proteome and physiology of the thermophilic bacterium Anoxybacillus flavithermus WK1.</title>
        <authorList>
            <person name="Saw J.H."/>
            <person name="Mountain B.W."/>
            <person name="Feng L."/>
            <person name="Omelchenko M.V."/>
            <person name="Hou S."/>
            <person name="Saito J.A."/>
            <person name="Stott M.B."/>
            <person name="Li D."/>
            <person name="Zhao G."/>
            <person name="Wu J."/>
            <person name="Galperin M.Y."/>
            <person name="Koonin E.V."/>
            <person name="Makarova K.S."/>
            <person name="Wolf Y.I."/>
            <person name="Rigden D.J."/>
            <person name="Dunfield P.F."/>
            <person name="Wang L."/>
            <person name="Alam M."/>
        </authorList>
    </citation>
    <scope>NUCLEOTIDE SEQUENCE [LARGE SCALE GENOMIC DNA]</scope>
    <source>
        <strain evidence="3">DSM 21510 / WK1</strain>
    </source>
</reference>
<name>B7GJC5_ANOFW</name>
<feature type="domain" description="Polymerase beta nucleotidyltransferase" evidence="1">
    <location>
        <begin position="18"/>
        <end position="102"/>
    </location>
</feature>
<organism evidence="2 3">
    <name type="scientific">Anoxybacillus flavithermus (strain DSM 21510 / WK1)</name>
    <dbReference type="NCBI Taxonomy" id="491915"/>
    <lineage>
        <taxon>Bacteria</taxon>
        <taxon>Bacillati</taxon>
        <taxon>Bacillota</taxon>
        <taxon>Bacilli</taxon>
        <taxon>Bacillales</taxon>
        <taxon>Anoxybacillaceae</taxon>
        <taxon>Anoxybacillus</taxon>
    </lineage>
</organism>
<dbReference type="KEGG" id="afl:Aflv_1199"/>
<proteinExistence type="predicted"/>
<dbReference type="eggNOG" id="COG1669">
    <property type="taxonomic scope" value="Bacteria"/>
</dbReference>
<dbReference type="STRING" id="491915.Aflv_1199"/>
<dbReference type="HOGENOM" id="CLU_130257_5_0_9"/>
<dbReference type="AlphaFoldDB" id="B7GJC5"/>
<dbReference type="InterPro" id="IPR041633">
    <property type="entry name" value="Polbeta"/>
</dbReference>
<dbReference type="GeneID" id="7037455"/>
<accession>B7GJC5</accession>